<dbReference type="AlphaFoldDB" id="A0A7U6M5N6"/>
<dbReference type="InterPro" id="IPR048085">
    <property type="entry name" value="Cyt_ox_CcoM-like"/>
</dbReference>
<keyword evidence="1" id="KW-1133">Transmembrane helix</keyword>
<proteinExistence type="predicted"/>
<dbReference type="EMBL" id="AP022324">
    <property type="protein sequence ID" value="BBU46403.1"/>
    <property type="molecule type" value="Genomic_DNA"/>
</dbReference>
<evidence type="ECO:0000256" key="1">
    <source>
        <dbReference type="SAM" id="Phobius"/>
    </source>
</evidence>
<dbReference type="NCBIfam" id="NF041600">
    <property type="entry name" value="cyt_ox_CcoM"/>
    <property type="match status" value="1"/>
</dbReference>
<accession>A0A7U6M5N6</accession>
<keyword evidence="1" id="KW-0472">Membrane</keyword>
<dbReference type="Proteomes" id="UP000464661">
    <property type="component" value="Chromosome"/>
</dbReference>
<evidence type="ECO:0000313" key="2">
    <source>
        <dbReference type="EMBL" id="BBU46403.1"/>
    </source>
</evidence>
<organism evidence="2 3">
    <name type="scientific">Pseudomonas putida</name>
    <name type="common">Arthrobacter siderocapsulatus</name>
    <dbReference type="NCBI Taxonomy" id="303"/>
    <lineage>
        <taxon>Bacteria</taxon>
        <taxon>Pseudomonadati</taxon>
        <taxon>Pseudomonadota</taxon>
        <taxon>Gammaproteobacteria</taxon>
        <taxon>Pseudomonadales</taxon>
        <taxon>Pseudomonadaceae</taxon>
        <taxon>Pseudomonas</taxon>
    </lineage>
</organism>
<name>A0A7U6M5N6_PSEPU</name>
<keyword evidence="1" id="KW-0812">Transmembrane</keyword>
<sequence>MTQVNPAPPSRARPRAPLIPINFPPRHIGYLAPIGQRQTNGEASMFFDNVVIAGVVTVGLMFAFFAGLGIFIWKDSKKRKPR</sequence>
<reference evidence="2 3" key="1">
    <citation type="submission" date="2020-01" db="EMBL/GenBank/DDBJ databases">
        <title>Complete Genome Sequence of Pseudomonas putida Strain TS312, Harboring the HdtS type N-acyl-homoserine Lactone Synthase, Isolated from a Paper Mill.</title>
        <authorList>
            <person name="Hosoe A."/>
            <person name="Suenaga T."/>
            <person name="Sugi T."/>
            <person name="Izumi T."/>
            <person name="Nagai N."/>
            <person name="Terada A."/>
        </authorList>
    </citation>
    <scope>NUCLEOTIDE SEQUENCE [LARGE SCALE GENOMIC DNA]</scope>
    <source>
        <strain evidence="2 3">TS312</strain>
    </source>
</reference>
<protein>
    <submittedName>
        <fullName evidence="2">Uncharacterized protein</fullName>
    </submittedName>
</protein>
<gene>
    <name evidence="2" type="ORF">PPTS312_43180</name>
</gene>
<feature type="transmembrane region" description="Helical" evidence="1">
    <location>
        <begin position="50"/>
        <end position="73"/>
    </location>
</feature>
<evidence type="ECO:0000313" key="3">
    <source>
        <dbReference type="Proteomes" id="UP000464661"/>
    </source>
</evidence>